<dbReference type="InterPro" id="IPR027304">
    <property type="entry name" value="Trigger_fact/SurA_dom_sf"/>
</dbReference>
<dbReference type="GO" id="GO:0005886">
    <property type="term" value="C:plasma membrane"/>
    <property type="evidence" value="ECO:0007669"/>
    <property type="project" value="UniProtKB-SubCell"/>
</dbReference>
<dbReference type="EMBL" id="QENQ01000001">
    <property type="protein sequence ID" value="PVX29084.1"/>
    <property type="molecule type" value="Genomic_DNA"/>
</dbReference>
<dbReference type="InterPro" id="IPR052029">
    <property type="entry name" value="PpiD_chaperone"/>
</dbReference>
<dbReference type="AlphaFoldDB" id="A0A2U0SCR6"/>
<reference evidence="9 10" key="1">
    <citation type="submission" date="2018-05" db="EMBL/GenBank/DDBJ databases">
        <title>Description of Sphingomonas pokkalii sp nov, isolated from the rhizosphere of saline tolerant pokkali rice and its draft genome analysis.</title>
        <authorList>
            <person name="Menon R."/>
            <person name="Kumari S."/>
            <person name="Rameshkumar N."/>
        </authorList>
    </citation>
    <scope>NUCLEOTIDE SEQUENCE [LARGE SCALE GENOMIC DNA]</scope>
    <source>
        <strain evidence="9 10">L3B27</strain>
    </source>
</reference>
<gene>
    <name evidence="9" type="ORF">DD559_06840</name>
</gene>
<evidence type="ECO:0000256" key="1">
    <source>
        <dbReference type="ARBA" id="ARBA00004401"/>
    </source>
</evidence>
<dbReference type="Proteomes" id="UP000245890">
    <property type="component" value="Unassembled WGS sequence"/>
</dbReference>
<evidence type="ECO:0000256" key="5">
    <source>
        <dbReference type="ARBA" id="ARBA00023136"/>
    </source>
</evidence>
<dbReference type="PANTHER" id="PTHR47529:SF1">
    <property type="entry name" value="PERIPLASMIC CHAPERONE PPID"/>
    <property type="match status" value="1"/>
</dbReference>
<keyword evidence="5" id="KW-0472">Membrane</keyword>
<evidence type="ECO:0000313" key="10">
    <source>
        <dbReference type="Proteomes" id="UP000245890"/>
    </source>
</evidence>
<evidence type="ECO:0000256" key="2">
    <source>
        <dbReference type="ARBA" id="ARBA00022475"/>
    </source>
</evidence>
<dbReference type="Pfam" id="PF13145">
    <property type="entry name" value="Rotamase_2"/>
    <property type="match status" value="1"/>
</dbReference>
<dbReference type="InterPro" id="IPR000297">
    <property type="entry name" value="PPIase_PpiC"/>
</dbReference>
<feature type="domain" description="PpiC" evidence="8">
    <location>
        <begin position="268"/>
        <end position="387"/>
    </location>
</feature>
<dbReference type="Pfam" id="PF13624">
    <property type="entry name" value="SurA_N_3"/>
    <property type="match status" value="1"/>
</dbReference>
<dbReference type="GO" id="GO:0003755">
    <property type="term" value="F:peptidyl-prolyl cis-trans isomerase activity"/>
    <property type="evidence" value="ECO:0007669"/>
    <property type="project" value="InterPro"/>
</dbReference>
<dbReference type="Gene3D" id="1.10.4030.10">
    <property type="entry name" value="Porin chaperone SurA, peptide-binding domain"/>
    <property type="match status" value="1"/>
</dbReference>
<keyword evidence="4" id="KW-1133">Transmembrane helix</keyword>
<evidence type="ECO:0000256" key="7">
    <source>
        <dbReference type="ARBA" id="ARBA00038408"/>
    </source>
</evidence>
<evidence type="ECO:0000256" key="4">
    <source>
        <dbReference type="ARBA" id="ARBA00022989"/>
    </source>
</evidence>
<evidence type="ECO:0000256" key="6">
    <source>
        <dbReference type="ARBA" id="ARBA00023186"/>
    </source>
</evidence>
<protein>
    <submittedName>
        <fullName evidence="9">Peptidylprolyl isomerase</fullName>
    </submittedName>
</protein>
<dbReference type="SUPFAM" id="SSF109998">
    <property type="entry name" value="Triger factor/SurA peptide-binding domain-like"/>
    <property type="match status" value="1"/>
</dbReference>
<sequence length="661" mass="70445">MDPKAWQKSSNERLFMLNAFRKFTKSRYGVVVAFIFLGLLAFAFTAGDLSGLRNSVTGASSKTLAKVGDTEVTEADVRERIERLIRSAQAQGQAVTMAQVLEQGGFEAAVGDAITSAAIREFAHDSGMFVGKRVIDSTIANNPQFAGMDGKFSQQTFEGLLAQNQITPAQFREAMTSQRYAAWLIGPVTMRGAAPSGVVLPYASMLLERRTGTIGFVQSLAMDPGADPDQKTLADYYGRNRTRYLVPERRVIRYALAKPETLQTQATPNDAEIADAFKKNASRYAAVEKRTIDLVAAIDQGTARKVAEAAKAGDLAAAAKAAGLEMRKLDAADKSTAAKQVSAAFADAAFAAPANAVQGPARLGASWYVYRVAKVENIAARTLDQVRGELTEEVRKRKLAALLGTLRQSIEDGVGDGKTFEEAVRDAKLTAVSTPALTAAGTDADKPDVPADPNLAAITKAGFGFEQAGDEPQVVPIGQDGGFALVSLERIVPAAPRPLAQIAGKVKADYLLDQALAKARAAATAMLPKLQKGIPMAQALAEAGVTKGAPPKPFDLKRGELRDKEKFLQMAFDMPVKTARLVEAPNRGGYYVVYVDTVQPGNAAGDAAAIQPLQNALNQLGAAEYERQFSAALAQAVKIRRNEKAIARLRADLQRQGAGGQ</sequence>
<keyword evidence="3" id="KW-0812">Transmembrane</keyword>
<comment type="similarity">
    <text evidence="7">Belongs to the PpiD chaperone family.</text>
</comment>
<keyword evidence="9" id="KW-0413">Isomerase</keyword>
<proteinExistence type="inferred from homology"/>
<comment type="caution">
    <text evidence="9">The sequence shown here is derived from an EMBL/GenBank/DDBJ whole genome shotgun (WGS) entry which is preliminary data.</text>
</comment>
<organism evidence="9 10">
    <name type="scientific">Sphingomonas pokkalii</name>
    <dbReference type="NCBI Taxonomy" id="2175090"/>
    <lineage>
        <taxon>Bacteria</taxon>
        <taxon>Pseudomonadati</taxon>
        <taxon>Pseudomonadota</taxon>
        <taxon>Alphaproteobacteria</taxon>
        <taxon>Sphingomonadales</taxon>
        <taxon>Sphingomonadaceae</taxon>
        <taxon>Sphingomonas</taxon>
    </lineage>
</organism>
<dbReference type="OrthoDB" id="9768393at2"/>
<evidence type="ECO:0000259" key="8">
    <source>
        <dbReference type="Pfam" id="PF13145"/>
    </source>
</evidence>
<name>A0A2U0SCR6_9SPHN</name>
<comment type="subcellular location">
    <subcellularLocation>
        <location evidence="1">Cell membrane</location>
        <topology evidence="1">Single-pass type II membrane protein</topology>
    </subcellularLocation>
</comment>
<evidence type="ECO:0000313" key="9">
    <source>
        <dbReference type="EMBL" id="PVX29084.1"/>
    </source>
</evidence>
<keyword evidence="2" id="KW-1003">Cell membrane</keyword>
<evidence type="ECO:0000256" key="3">
    <source>
        <dbReference type="ARBA" id="ARBA00022692"/>
    </source>
</evidence>
<dbReference type="PANTHER" id="PTHR47529">
    <property type="entry name" value="PEPTIDYL-PROLYL CIS-TRANS ISOMERASE D"/>
    <property type="match status" value="1"/>
</dbReference>
<keyword evidence="10" id="KW-1185">Reference proteome</keyword>
<accession>A0A2U0SCR6</accession>
<keyword evidence="6" id="KW-0143">Chaperone</keyword>